<protein>
    <submittedName>
        <fullName evidence="1">Uncharacterized protein</fullName>
    </submittedName>
</protein>
<reference evidence="1 2" key="1">
    <citation type="journal article" date="2022" name="New Phytol.">
        <title>Ecological generalism drives hyperdiversity of secondary metabolite gene clusters in xylarialean endophytes.</title>
        <authorList>
            <person name="Franco M.E.E."/>
            <person name="Wisecaver J.H."/>
            <person name="Arnold A.E."/>
            <person name="Ju Y.M."/>
            <person name="Slot J.C."/>
            <person name="Ahrendt S."/>
            <person name="Moore L.P."/>
            <person name="Eastman K.E."/>
            <person name="Scott K."/>
            <person name="Konkel Z."/>
            <person name="Mondo S.J."/>
            <person name="Kuo A."/>
            <person name="Hayes R.D."/>
            <person name="Haridas S."/>
            <person name="Andreopoulos B."/>
            <person name="Riley R."/>
            <person name="LaButti K."/>
            <person name="Pangilinan J."/>
            <person name="Lipzen A."/>
            <person name="Amirebrahimi M."/>
            <person name="Yan J."/>
            <person name="Adam C."/>
            <person name="Keymanesh K."/>
            <person name="Ng V."/>
            <person name="Louie K."/>
            <person name="Northen T."/>
            <person name="Drula E."/>
            <person name="Henrissat B."/>
            <person name="Hsieh H.M."/>
            <person name="Youens-Clark K."/>
            <person name="Lutzoni F."/>
            <person name="Miadlikowska J."/>
            <person name="Eastwood D.C."/>
            <person name="Hamelin R.C."/>
            <person name="Grigoriev I.V."/>
            <person name="U'Ren J.M."/>
        </authorList>
    </citation>
    <scope>NUCLEOTIDE SEQUENCE [LARGE SCALE GENOMIC DNA]</scope>
    <source>
        <strain evidence="1 2">CBS 119005</strain>
    </source>
</reference>
<keyword evidence="2" id="KW-1185">Reference proteome</keyword>
<proteinExistence type="predicted"/>
<evidence type="ECO:0000313" key="1">
    <source>
        <dbReference type="EMBL" id="KAI4864266.1"/>
    </source>
</evidence>
<organism evidence="1 2">
    <name type="scientific">Hypoxylon rubiginosum</name>
    <dbReference type="NCBI Taxonomy" id="110542"/>
    <lineage>
        <taxon>Eukaryota</taxon>
        <taxon>Fungi</taxon>
        <taxon>Dikarya</taxon>
        <taxon>Ascomycota</taxon>
        <taxon>Pezizomycotina</taxon>
        <taxon>Sordariomycetes</taxon>
        <taxon>Xylariomycetidae</taxon>
        <taxon>Xylariales</taxon>
        <taxon>Hypoxylaceae</taxon>
        <taxon>Hypoxylon</taxon>
    </lineage>
</organism>
<name>A0ACB9YYW0_9PEZI</name>
<sequence>MLATRVLRQAAAQAERTPLIRFVGKRHTPENVDHTPQPHPASPTGSLPAGFGNGGGNSHSSFSSYRDHAQQHGPLRKSIGAAGGIGAQSAAHLGPVEPPNGIFFDRNQLPERFRRAPLTAAEIEAVASGGATLFG</sequence>
<comment type="caution">
    <text evidence="1">The sequence shown here is derived from an EMBL/GenBank/DDBJ whole genome shotgun (WGS) entry which is preliminary data.</text>
</comment>
<dbReference type="EMBL" id="MU393489">
    <property type="protein sequence ID" value="KAI4864266.1"/>
    <property type="molecule type" value="Genomic_DNA"/>
</dbReference>
<gene>
    <name evidence="1" type="ORF">F4820DRAFT_340707</name>
</gene>
<accession>A0ACB9YYW0</accession>
<evidence type="ECO:0000313" key="2">
    <source>
        <dbReference type="Proteomes" id="UP001497700"/>
    </source>
</evidence>
<dbReference type="Proteomes" id="UP001497700">
    <property type="component" value="Unassembled WGS sequence"/>
</dbReference>